<keyword evidence="3" id="KW-1185">Reference proteome</keyword>
<evidence type="ECO:0000313" key="2">
    <source>
        <dbReference type="EMBL" id="CAE1304543.1"/>
    </source>
</evidence>
<feature type="compositionally biased region" description="Basic and acidic residues" evidence="1">
    <location>
        <begin position="203"/>
        <end position="215"/>
    </location>
</feature>
<reference evidence="2" key="1">
    <citation type="submission" date="2021-01" db="EMBL/GenBank/DDBJ databases">
        <authorList>
            <person name="Li R."/>
            <person name="Bekaert M."/>
        </authorList>
    </citation>
    <scope>NUCLEOTIDE SEQUENCE</scope>
    <source>
        <strain evidence="2">Farmed</strain>
    </source>
</reference>
<dbReference type="AlphaFoldDB" id="A0A812DNX1"/>
<accession>A0A812DNX1</accession>
<protein>
    <submittedName>
        <fullName evidence="2">Uncharacterized protein</fullName>
    </submittedName>
</protein>
<organism evidence="2 3">
    <name type="scientific">Acanthosepion pharaonis</name>
    <name type="common">Pharaoh cuttlefish</name>
    <name type="synonym">Sepia pharaonis</name>
    <dbReference type="NCBI Taxonomy" id="158019"/>
    <lineage>
        <taxon>Eukaryota</taxon>
        <taxon>Metazoa</taxon>
        <taxon>Spiralia</taxon>
        <taxon>Lophotrochozoa</taxon>
        <taxon>Mollusca</taxon>
        <taxon>Cephalopoda</taxon>
        <taxon>Coleoidea</taxon>
        <taxon>Decapodiformes</taxon>
        <taxon>Sepiida</taxon>
        <taxon>Sepiina</taxon>
        <taxon>Sepiidae</taxon>
        <taxon>Acanthosepion</taxon>
    </lineage>
</organism>
<feature type="region of interest" description="Disordered" evidence="1">
    <location>
        <begin position="1"/>
        <end position="238"/>
    </location>
</feature>
<sequence length="277" mass="29748">MPIRSEVGLPDPPSMGRRGSAPPCPTPLRQLLQDPPRSGGSAAGQDTGHARPSARAFRATDQRATKASASAGKVRRRQNTTVVAPASAAAARIYDRRVAPRRHALSRTAPARLGPSAQRFPPAARKMPGSPDFQPDDARAKCMIDQQPVGSPPVWARRPARLPTGDQLGASDRACDSIGPAARSSNNTTSASARQRTAFSVSSRDRPAPHRQEKRTAHHQRATRWKKVPVTCPRRDSGHGLALRIDDMRRRVSGCSSTVEWNSCPPSTAPSASLPPR</sequence>
<evidence type="ECO:0000256" key="1">
    <source>
        <dbReference type="SAM" id="MobiDB-lite"/>
    </source>
</evidence>
<gene>
    <name evidence="2" type="ORF">SPHA_57118</name>
</gene>
<dbReference type="EMBL" id="CAHIKZ030003832">
    <property type="protein sequence ID" value="CAE1304543.1"/>
    <property type="molecule type" value="Genomic_DNA"/>
</dbReference>
<proteinExistence type="predicted"/>
<comment type="caution">
    <text evidence="2">The sequence shown here is derived from an EMBL/GenBank/DDBJ whole genome shotgun (WGS) entry which is preliminary data.</text>
</comment>
<feature type="compositionally biased region" description="Low complexity" evidence="1">
    <location>
        <begin position="263"/>
        <end position="277"/>
    </location>
</feature>
<name>A0A812DNX1_ACAPH</name>
<feature type="compositionally biased region" description="Low complexity" evidence="1">
    <location>
        <begin position="181"/>
        <end position="194"/>
    </location>
</feature>
<feature type="region of interest" description="Disordered" evidence="1">
    <location>
        <begin position="255"/>
        <end position="277"/>
    </location>
</feature>
<feature type="compositionally biased region" description="Basic residues" evidence="1">
    <location>
        <begin position="216"/>
        <end position="227"/>
    </location>
</feature>
<evidence type="ECO:0000313" key="3">
    <source>
        <dbReference type="Proteomes" id="UP000597762"/>
    </source>
</evidence>
<dbReference type="Proteomes" id="UP000597762">
    <property type="component" value="Unassembled WGS sequence"/>
</dbReference>